<dbReference type="Pfam" id="PF00646">
    <property type="entry name" value="F-box"/>
    <property type="match status" value="1"/>
</dbReference>
<dbReference type="InterPro" id="IPR001810">
    <property type="entry name" value="F-box_dom"/>
</dbReference>
<comment type="caution">
    <text evidence="2">The sequence shown here is derived from an EMBL/GenBank/DDBJ whole genome shotgun (WGS) entry which is preliminary data.</text>
</comment>
<dbReference type="Proteomes" id="UP000827092">
    <property type="component" value="Unassembled WGS sequence"/>
</dbReference>
<dbReference type="InterPro" id="IPR036047">
    <property type="entry name" value="F-box-like_dom_sf"/>
</dbReference>
<dbReference type="Gene3D" id="1.20.1280.50">
    <property type="match status" value="1"/>
</dbReference>
<dbReference type="PANTHER" id="PTHR15493">
    <property type="entry name" value="F-BOX ONLY PROTEIN 5 AND 43"/>
    <property type="match status" value="1"/>
</dbReference>
<dbReference type="GO" id="GO:0007088">
    <property type="term" value="P:regulation of mitotic nuclear division"/>
    <property type="evidence" value="ECO:0007669"/>
    <property type="project" value="InterPro"/>
</dbReference>
<gene>
    <name evidence="2" type="ORF">JTE90_028120</name>
</gene>
<dbReference type="Pfam" id="PF22191">
    <property type="entry name" value="IBR_1"/>
    <property type="match status" value="1"/>
</dbReference>
<dbReference type="GO" id="GO:0045835">
    <property type="term" value="P:negative regulation of meiotic nuclear division"/>
    <property type="evidence" value="ECO:0007669"/>
    <property type="project" value="InterPro"/>
</dbReference>
<dbReference type="SUPFAM" id="SSF57850">
    <property type="entry name" value="RING/U-box"/>
    <property type="match status" value="1"/>
</dbReference>
<evidence type="ECO:0000313" key="3">
    <source>
        <dbReference type="Proteomes" id="UP000827092"/>
    </source>
</evidence>
<proteinExistence type="predicted"/>
<dbReference type="GO" id="GO:0005634">
    <property type="term" value="C:nucleus"/>
    <property type="evidence" value="ECO:0007669"/>
    <property type="project" value="TreeGrafter"/>
</dbReference>
<dbReference type="Gene3D" id="2.20.25.20">
    <property type="match status" value="1"/>
</dbReference>
<evidence type="ECO:0000259" key="1">
    <source>
        <dbReference type="Pfam" id="PF00646"/>
    </source>
</evidence>
<feature type="domain" description="F-box" evidence="1">
    <location>
        <begin position="192"/>
        <end position="220"/>
    </location>
</feature>
<dbReference type="AlphaFoldDB" id="A0AAV6V8G2"/>
<accession>A0AAV6V8G2</accession>
<protein>
    <recommendedName>
        <fullName evidence="1">F-box domain-containing protein</fullName>
    </recommendedName>
</protein>
<dbReference type="EMBL" id="JAFNEN010000132">
    <property type="protein sequence ID" value="KAG8193000.1"/>
    <property type="molecule type" value="Genomic_DNA"/>
</dbReference>
<organism evidence="2 3">
    <name type="scientific">Oedothorax gibbosus</name>
    <dbReference type="NCBI Taxonomy" id="931172"/>
    <lineage>
        <taxon>Eukaryota</taxon>
        <taxon>Metazoa</taxon>
        <taxon>Ecdysozoa</taxon>
        <taxon>Arthropoda</taxon>
        <taxon>Chelicerata</taxon>
        <taxon>Arachnida</taxon>
        <taxon>Araneae</taxon>
        <taxon>Araneomorphae</taxon>
        <taxon>Entelegynae</taxon>
        <taxon>Araneoidea</taxon>
        <taxon>Linyphiidae</taxon>
        <taxon>Erigoninae</taxon>
        <taxon>Oedothorax</taxon>
    </lineage>
</organism>
<keyword evidence="3" id="KW-1185">Reference proteome</keyword>
<reference evidence="2 3" key="1">
    <citation type="journal article" date="2022" name="Nat. Ecol. Evol.">
        <title>A masculinizing supergene underlies an exaggerated male reproductive morph in a spider.</title>
        <authorList>
            <person name="Hendrickx F."/>
            <person name="De Corte Z."/>
            <person name="Sonet G."/>
            <person name="Van Belleghem S.M."/>
            <person name="Kostlbacher S."/>
            <person name="Vangestel C."/>
        </authorList>
    </citation>
    <scope>NUCLEOTIDE SEQUENCE [LARGE SCALE GENOMIC DNA]</scope>
    <source>
        <strain evidence="2">W744_W776</strain>
    </source>
</reference>
<dbReference type="InterPro" id="IPR047147">
    <property type="entry name" value="FBX5_43"/>
</dbReference>
<dbReference type="SUPFAM" id="SSF81383">
    <property type="entry name" value="F-box domain"/>
    <property type="match status" value="1"/>
</dbReference>
<name>A0AAV6V8G2_9ARAC</name>
<evidence type="ECO:0000313" key="2">
    <source>
        <dbReference type="EMBL" id="KAG8193000.1"/>
    </source>
</evidence>
<sequence length="364" mass="41480">MNFTPLKKGFLPSSTPIQSLGDSGFFDSENKSLVSKNVHTLSPIKECSPSKKRYTLAQLTRTYSLETPVQFKVPDSVCLEETPCISNELAKELDFNNLSEFSESLEDSGIKDKNIDCNQFPLFYIEDLYFPKFESKKLTDEVQLNRLNSSCNNSDVLFSPIKYAEKVKENESFKYKKVDFFEELSNINCNFIISSILSSLPSDDLCRICCVNKKWKSIVLHDIKANSRRKAFLKDERSRKENQPCKASLEAQQLKQTLAGNRKTVLSDVINTTTFKQPLEKTPSKFDSFVMEGQNMKNGILMKCPSCQYAAKKAGDTDEYCCTKCNYTFCHKCLNPFLENHSCNKLKVSIVIGSKRSKKSLKRL</sequence>
<dbReference type="PANTHER" id="PTHR15493:SF9">
    <property type="entry name" value="GH14043P"/>
    <property type="match status" value="1"/>
</dbReference>